<protein>
    <recommendedName>
        <fullName evidence="13">Sister chromatid cohesion 1 protein 3</fullName>
    </recommendedName>
</protein>
<proteinExistence type="inferred from homology"/>
<dbReference type="Pfam" id="PF04825">
    <property type="entry name" value="Rad21_Rec8_N"/>
    <property type="match status" value="1"/>
</dbReference>
<dbReference type="Pfam" id="PF04824">
    <property type="entry name" value="Rad21_Rec8"/>
    <property type="match status" value="1"/>
</dbReference>
<feature type="domain" description="Rad21/Rec8-like protein C-terminal eukaryotic" evidence="9">
    <location>
        <begin position="680"/>
        <end position="729"/>
    </location>
</feature>
<dbReference type="Gene3D" id="1.10.10.580">
    <property type="entry name" value="Structural maintenance of chromosome 1. Chain E"/>
    <property type="match status" value="1"/>
</dbReference>
<feature type="compositionally biased region" description="Basic and acidic residues" evidence="8">
    <location>
        <begin position="191"/>
        <end position="201"/>
    </location>
</feature>
<feature type="region of interest" description="Disordered" evidence="8">
    <location>
        <begin position="173"/>
        <end position="251"/>
    </location>
</feature>
<evidence type="ECO:0000256" key="8">
    <source>
        <dbReference type="SAM" id="MobiDB-lite"/>
    </source>
</evidence>
<evidence type="ECO:0000256" key="2">
    <source>
        <dbReference type="ARBA" id="ARBA00009870"/>
    </source>
</evidence>
<evidence type="ECO:0000256" key="3">
    <source>
        <dbReference type="ARBA" id="ARBA00022618"/>
    </source>
</evidence>
<evidence type="ECO:0000259" key="10">
    <source>
        <dbReference type="Pfam" id="PF04825"/>
    </source>
</evidence>
<dbReference type="GO" id="GO:1990414">
    <property type="term" value="P:replication-born double-strand break repair via sister chromatid exchange"/>
    <property type="evidence" value="ECO:0007669"/>
    <property type="project" value="TreeGrafter"/>
</dbReference>
<evidence type="ECO:0000256" key="4">
    <source>
        <dbReference type="ARBA" id="ARBA00022776"/>
    </source>
</evidence>
<accession>A0AAW1VSH2</accession>
<dbReference type="FunFam" id="1.10.10.580:FF:000002">
    <property type="entry name" value="Sister chromatid cohesion 1 protein 4"/>
    <property type="match status" value="1"/>
</dbReference>
<dbReference type="InterPro" id="IPR023093">
    <property type="entry name" value="ScpA-like_C"/>
</dbReference>
<feature type="region of interest" description="Disordered" evidence="8">
    <location>
        <begin position="466"/>
        <end position="487"/>
    </location>
</feature>
<dbReference type="PANTHER" id="PTHR12585:SF55">
    <property type="entry name" value="SISTER CHROMATID COHESION 1 PROTEIN 3"/>
    <property type="match status" value="1"/>
</dbReference>
<keyword evidence="5" id="KW-0159">Chromosome partition</keyword>
<name>A0AAW1VSH2_RUBAR</name>
<dbReference type="CDD" id="cd21793">
    <property type="entry name" value="Rad21_Rec8_M_AtSYN1-like"/>
    <property type="match status" value="1"/>
</dbReference>
<evidence type="ECO:0000256" key="5">
    <source>
        <dbReference type="ARBA" id="ARBA00022829"/>
    </source>
</evidence>
<sequence>MFYSHTILARKGPLGTVWCAAHLQKRLKKSHYTATDIPATVDRIMFPEVPIALRMSGHLLLGVVRIYSKKVDYLHADCKDVLKCLKTAFASIDLSLPENAMQAPLQSITLPDTLYLDALDCGGDFDYEGAHDDHLRNQEDITLTEQFPIATNPYVTITFDEDIQMEDLSHRREDFGSDATPMDVDTVPPHLTDEQTIHNDGENLPGSRGTSGVPSPTDEQPRPSDDFTLPDFPETEAQSDLGFHDSGLNQSTETFNLSHRDCSSPENVAEIEAQRNAVSDISSETFPFSSSHRNDVTEPHNLATNEKAILSPIMEGSIHSGGPSPLVQPSSGTPASVSSLSEGRLNINSSVSLAIQSTPPIEQPPIEQPRPRKRKKQYFDDPVVLSNMFIKKRLLDASDLKRKRKNIPSSTLGIWKLNNSLRKEQVILQPSLTGLCSDLCNIYNEKCISTKSHLFEEALPDSRLARSPSLTPTEVFSEPRGEPSLPPFPPLTTDVSPEHGVGHSILVDEASPEYRDSQSPSSPAAGCDPDIERFRGGEHDGANILPDSIPSPTNWRSLRIDDLTPTLSQKMGSASVPPLETSTGTQILQTPDLPAATAYSESEFGTPRTTLETSVLPEYTGPSHNPEPMTAQAEDLWFLEADDHTPAGSQGTEGVDSLSVRTRAVAQYLKSQSPEDLSSDLSLNKILEGKRRKLCARMFFETLVLKSYDLIDVKQEVPYGDISLKLTRNLSKAQI</sequence>
<dbReference type="GO" id="GO:0003682">
    <property type="term" value="F:chromatin binding"/>
    <property type="evidence" value="ECO:0007669"/>
    <property type="project" value="TreeGrafter"/>
</dbReference>
<keyword evidence="12" id="KW-1185">Reference proteome</keyword>
<feature type="region of interest" description="Disordered" evidence="8">
    <location>
        <begin position="353"/>
        <end position="377"/>
    </location>
</feature>
<evidence type="ECO:0000313" key="11">
    <source>
        <dbReference type="EMBL" id="KAK9910002.1"/>
    </source>
</evidence>
<dbReference type="InterPro" id="IPR036390">
    <property type="entry name" value="WH_DNA-bd_sf"/>
</dbReference>
<dbReference type="GO" id="GO:0007059">
    <property type="term" value="P:chromosome segregation"/>
    <property type="evidence" value="ECO:0007669"/>
    <property type="project" value="UniProtKB-KW"/>
</dbReference>
<dbReference type="GO" id="GO:0051301">
    <property type="term" value="P:cell division"/>
    <property type="evidence" value="ECO:0007669"/>
    <property type="project" value="UniProtKB-KW"/>
</dbReference>
<dbReference type="InterPro" id="IPR006909">
    <property type="entry name" value="Rad21/Rec8_C_eu"/>
</dbReference>
<dbReference type="EMBL" id="JBEDUW010000007">
    <property type="protein sequence ID" value="KAK9910002.1"/>
    <property type="molecule type" value="Genomic_DNA"/>
</dbReference>
<keyword evidence="4" id="KW-0498">Mitosis</keyword>
<dbReference type="GO" id="GO:0007062">
    <property type="term" value="P:sister chromatid cohesion"/>
    <property type="evidence" value="ECO:0007669"/>
    <property type="project" value="InterPro"/>
</dbReference>
<evidence type="ECO:0000256" key="6">
    <source>
        <dbReference type="ARBA" id="ARBA00023242"/>
    </source>
</evidence>
<organism evidence="11 12">
    <name type="scientific">Rubus argutus</name>
    <name type="common">Southern blackberry</name>
    <dbReference type="NCBI Taxonomy" id="59490"/>
    <lineage>
        <taxon>Eukaryota</taxon>
        <taxon>Viridiplantae</taxon>
        <taxon>Streptophyta</taxon>
        <taxon>Embryophyta</taxon>
        <taxon>Tracheophyta</taxon>
        <taxon>Spermatophyta</taxon>
        <taxon>Magnoliopsida</taxon>
        <taxon>eudicotyledons</taxon>
        <taxon>Gunneridae</taxon>
        <taxon>Pentapetalae</taxon>
        <taxon>rosids</taxon>
        <taxon>fabids</taxon>
        <taxon>Rosales</taxon>
        <taxon>Rosaceae</taxon>
        <taxon>Rosoideae</taxon>
        <taxon>Rosoideae incertae sedis</taxon>
        <taxon>Rubus</taxon>
    </lineage>
</organism>
<dbReference type="GO" id="GO:0005634">
    <property type="term" value="C:nucleus"/>
    <property type="evidence" value="ECO:0007669"/>
    <property type="project" value="UniProtKB-SubCell"/>
</dbReference>
<keyword evidence="4" id="KW-0131">Cell cycle</keyword>
<dbReference type="AlphaFoldDB" id="A0AAW1VSH2"/>
<dbReference type="InterPro" id="IPR006910">
    <property type="entry name" value="Rad21_Rec8_N"/>
</dbReference>
<evidence type="ECO:0000313" key="12">
    <source>
        <dbReference type="Proteomes" id="UP001457282"/>
    </source>
</evidence>
<dbReference type="InterPro" id="IPR039781">
    <property type="entry name" value="Rad21/Rec8-like"/>
</dbReference>
<comment type="similarity">
    <text evidence="2">Belongs to the rad21 family.</text>
</comment>
<dbReference type="PANTHER" id="PTHR12585">
    <property type="entry name" value="SCC1 / RAD21 FAMILY MEMBER"/>
    <property type="match status" value="1"/>
</dbReference>
<reference evidence="11 12" key="1">
    <citation type="journal article" date="2023" name="G3 (Bethesda)">
        <title>A chromosome-length genome assembly and annotation of blackberry (Rubus argutus, cv. 'Hillquist').</title>
        <authorList>
            <person name="Bruna T."/>
            <person name="Aryal R."/>
            <person name="Dudchenko O."/>
            <person name="Sargent D.J."/>
            <person name="Mead D."/>
            <person name="Buti M."/>
            <person name="Cavallini A."/>
            <person name="Hytonen T."/>
            <person name="Andres J."/>
            <person name="Pham M."/>
            <person name="Weisz D."/>
            <person name="Mascagni F."/>
            <person name="Usai G."/>
            <person name="Natali L."/>
            <person name="Bassil N."/>
            <person name="Fernandez G.E."/>
            <person name="Lomsadze A."/>
            <person name="Armour M."/>
            <person name="Olukolu B."/>
            <person name="Poorten T."/>
            <person name="Britton C."/>
            <person name="Davik J."/>
            <person name="Ashrafi H."/>
            <person name="Aiden E.L."/>
            <person name="Borodovsky M."/>
            <person name="Worthington M."/>
        </authorList>
    </citation>
    <scope>NUCLEOTIDE SEQUENCE [LARGE SCALE GENOMIC DNA]</scope>
    <source>
        <strain evidence="11">PI 553951</strain>
    </source>
</reference>
<evidence type="ECO:0000256" key="7">
    <source>
        <dbReference type="ARBA" id="ARBA00064543"/>
    </source>
</evidence>
<evidence type="ECO:0000259" key="9">
    <source>
        <dbReference type="Pfam" id="PF04824"/>
    </source>
</evidence>
<comment type="subcellular location">
    <subcellularLocation>
        <location evidence="1">Nucleus</location>
    </subcellularLocation>
</comment>
<feature type="domain" description="Rad21/Rec8-like protein N-terminal" evidence="10">
    <location>
        <begin position="1"/>
        <end position="100"/>
    </location>
</feature>
<gene>
    <name evidence="11" type="ORF">M0R45_033979</name>
</gene>
<comment type="subunit">
    <text evidence="7">Component of the cohesin complex.</text>
</comment>
<feature type="region of interest" description="Disordered" evidence="8">
    <location>
        <begin position="315"/>
        <end position="341"/>
    </location>
</feature>
<keyword evidence="3" id="KW-0132">Cell division</keyword>
<feature type="compositionally biased region" description="Polar residues" evidence="8">
    <location>
        <begin position="327"/>
        <end position="341"/>
    </location>
</feature>
<dbReference type="SUPFAM" id="SSF46785">
    <property type="entry name" value="Winged helix' DNA-binding domain"/>
    <property type="match status" value="1"/>
</dbReference>
<keyword evidence="6" id="KW-0539">Nucleus</keyword>
<comment type="caution">
    <text evidence="11">The sequence shown here is derived from an EMBL/GenBank/DDBJ whole genome shotgun (WGS) entry which is preliminary data.</text>
</comment>
<dbReference type="Proteomes" id="UP001457282">
    <property type="component" value="Unassembled WGS sequence"/>
</dbReference>
<evidence type="ECO:0000256" key="1">
    <source>
        <dbReference type="ARBA" id="ARBA00004123"/>
    </source>
</evidence>
<dbReference type="GO" id="GO:0008278">
    <property type="term" value="C:cohesin complex"/>
    <property type="evidence" value="ECO:0007669"/>
    <property type="project" value="InterPro"/>
</dbReference>
<evidence type="ECO:0008006" key="13">
    <source>
        <dbReference type="Google" id="ProtNLM"/>
    </source>
</evidence>
<feature type="compositionally biased region" description="Polar residues" evidence="8">
    <location>
        <begin position="208"/>
        <end position="218"/>
    </location>
</feature>